<reference evidence="2 3" key="1">
    <citation type="journal article" date="2021" name="Int. J. Syst. Evol. Microbiol.">
        <title>Amazonocrinis nigriterrae gen. nov., sp. nov., Atlanticothrix silvestris gen. nov., sp. nov. and Dendronalium phyllosphericum gen. nov., sp. nov., nostocacean cyanobacteria from Brazilian environments.</title>
        <authorList>
            <person name="Alvarenga D.O."/>
            <person name="Andreote A.P.D."/>
            <person name="Branco L.H.Z."/>
            <person name="Delbaje E."/>
            <person name="Cruz R.B."/>
            <person name="Varani A.M."/>
            <person name="Fiore M.F."/>
        </authorList>
    </citation>
    <scope>NUCLEOTIDE SEQUENCE [LARGE SCALE GENOMIC DNA]</scope>
    <source>
        <strain evidence="2 3">CENA67</strain>
    </source>
</reference>
<evidence type="ECO:0008006" key="4">
    <source>
        <dbReference type="Google" id="ProtNLM"/>
    </source>
</evidence>
<proteinExistence type="predicted"/>
<keyword evidence="1" id="KW-0472">Membrane</keyword>
<dbReference type="Proteomes" id="UP000632766">
    <property type="component" value="Unassembled WGS sequence"/>
</dbReference>
<keyword evidence="1" id="KW-1133">Transmembrane helix</keyword>
<protein>
    <recommendedName>
        <fullName evidence="4">SH3b domain-containing protein</fullName>
    </recommendedName>
</protein>
<evidence type="ECO:0000313" key="2">
    <source>
        <dbReference type="EMBL" id="MBH8564156.1"/>
    </source>
</evidence>
<dbReference type="EMBL" id="JAECZC010000036">
    <property type="protein sequence ID" value="MBH8564156.1"/>
    <property type="molecule type" value="Genomic_DNA"/>
</dbReference>
<keyword evidence="1" id="KW-0812">Transmembrane</keyword>
<gene>
    <name evidence="2" type="ORF">I8748_18515</name>
</gene>
<organism evidence="2 3">
    <name type="scientific">Amazonocrinis nigriterrae CENA67</name>
    <dbReference type="NCBI Taxonomy" id="2794033"/>
    <lineage>
        <taxon>Bacteria</taxon>
        <taxon>Bacillati</taxon>
        <taxon>Cyanobacteriota</taxon>
        <taxon>Cyanophyceae</taxon>
        <taxon>Nostocales</taxon>
        <taxon>Nostocaceae</taxon>
        <taxon>Amazonocrinis</taxon>
        <taxon>Amazonocrinis nigriterrae</taxon>
    </lineage>
</organism>
<sequence>MSEIEVKNVEFHKLLYIFSVVNIANFALSLPVLAQIEENQFNSPSASCRATKVDTPIFQEPSTTSNAIRIFSANTKVSLAYIPANGDRFVRIQSPTSGFIQTAVLKYCETNNSEQKPWNRPTINSVCRQIVRPEIIIRSEPSTRGNYITTLYPNTRVFVNLTTGNVVKSYRSENYIWVEIDLARSFPGELSGNGWIVNTDLVNTPGLSNLAYCG</sequence>
<dbReference type="AlphaFoldDB" id="A0A8J7LBZ7"/>
<keyword evidence="3" id="KW-1185">Reference proteome</keyword>
<feature type="transmembrane region" description="Helical" evidence="1">
    <location>
        <begin position="14"/>
        <end position="34"/>
    </location>
</feature>
<dbReference type="RefSeq" id="WP_198126012.1">
    <property type="nucleotide sequence ID" value="NZ_JAECZC010000036.1"/>
</dbReference>
<comment type="caution">
    <text evidence="2">The sequence shown here is derived from an EMBL/GenBank/DDBJ whole genome shotgun (WGS) entry which is preliminary data.</text>
</comment>
<accession>A0A8J7LBZ7</accession>
<evidence type="ECO:0000256" key="1">
    <source>
        <dbReference type="SAM" id="Phobius"/>
    </source>
</evidence>
<name>A0A8J7LBZ7_9NOST</name>
<evidence type="ECO:0000313" key="3">
    <source>
        <dbReference type="Proteomes" id="UP000632766"/>
    </source>
</evidence>